<dbReference type="PANTHER" id="PTHR10625">
    <property type="entry name" value="HISTONE DEACETYLASE HDAC1-RELATED"/>
    <property type="match status" value="1"/>
</dbReference>
<dbReference type="SUPFAM" id="SSF52768">
    <property type="entry name" value="Arginase/deacetylase"/>
    <property type="match status" value="1"/>
</dbReference>
<evidence type="ECO:0000259" key="3">
    <source>
        <dbReference type="Pfam" id="PF00850"/>
    </source>
</evidence>
<evidence type="ECO:0000313" key="5">
    <source>
        <dbReference type="Proteomes" id="UP000215914"/>
    </source>
</evidence>
<dbReference type="Gene3D" id="3.40.800.20">
    <property type="entry name" value="Histone deacetylase domain"/>
    <property type="match status" value="1"/>
</dbReference>
<dbReference type="GO" id="GO:0141221">
    <property type="term" value="F:histone deacetylase activity, hydrolytic mechanism"/>
    <property type="evidence" value="ECO:0007669"/>
    <property type="project" value="UniProtKB-EC"/>
</dbReference>
<accession>A0A9K3N6N8</accession>
<dbReference type="Gramene" id="mRNA:HanXRQr2_Chr09g0369861">
    <property type="protein sequence ID" value="mRNA:HanXRQr2_Chr09g0369861"/>
    <property type="gene ID" value="HanXRQr2_Chr09g0369861"/>
</dbReference>
<protein>
    <submittedName>
        <fullName evidence="4">Histone deacetylase</fullName>
        <ecNumber evidence="4">3.5.1.98</ecNumber>
    </submittedName>
</protein>
<dbReference type="Pfam" id="PF00850">
    <property type="entry name" value="Hist_deacetyl"/>
    <property type="match status" value="1"/>
</dbReference>
<comment type="caution">
    <text evidence="4">The sequence shown here is derived from an EMBL/GenBank/DDBJ whole genome shotgun (WGS) entry which is preliminary data.</text>
</comment>
<sequence>MFRKDSRVLHEYGSFYPTGDDGSHIMIGEGAGAGYNINVPWENGQCEDADYITVWNHILIPVAREFNPEIIIIPTGFDAAIGDPLGGCRITPHGYSILLIGGGMVSTMVLRSPKMMGYDNNESGNEGNSRFSVRFEILTKSDNLELCN</sequence>
<keyword evidence="4" id="KW-0378">Hydrolase</keyword>
<dbReference type="EC" id="3.5.1.98" evidence="4"/>
<dbReference type="Proteomes" id="UP000215914">
    <property type="component" value="Unassembled WGS sequence"/>
</dbReference>
<dbReference type="PANTHER" id="PTHR10625:SF25">
    <property type="entry name" value="HISTONE DEACETYLASE 18-RELATED"/>
    <property type="match status" value="1"/>
</dbReference>
<gene>
    <name evidence="4" type="ORF">HanXRQr2_Chr09g0369861</name>
</gene>
<dbReference type="AlphaFoldDB" id="A0A9K3N6N8"/>
<reference evidence="4" key="2">
    <citation type="submission" date="2020-06" db="EMBL/GenBank/DDBJ databases">
        <title>Helianthus annuus Genome sequencing and assembly Release 2.</title>
        <authorList>
            <person name="Gouzy J."/>
            <person name="Langlade N."/>
            <person name="Munos S."/>
        </authorList>
    </citation>
    <scope>NUCLEOTIDE SEQUENCE</scope>
    <source>
        <tissue evidence="4">Leaves</tissue>
    </source>
</reference>
<dbReference type="InterPro" id="IPR023696">
    <property type="entry name" value="Ureohydrolase_dom_sf"/>
</dbReference>
<name>A0A9K3N6N8_HELAN</name>
<dbReference type="InterPro" id="IPR037138">
    <property type="entry name" value="His_deacetylse_dom_sf"/>
</dbReference>
<feature type="domain" description="Histone deacetylase" evidence="3">
    <location>
        <begin position="9"/>
        <end position="96"/>
    </location>
</feature>
<reference evidence="4" key="1">
    <citation type="journal article" date="2017" name="Nature">
        <title>The sunflower genome provides insights into oil metabolism, flowering and Asterid evolution.</title>
        <authorList>
            <person name="Badouin H."/>
            <person name="Gouzy J."/>
            <person name="Grassa C.J."/>
            <person name="Murat F."/>
            <person name="Staton S.E."/>
            <person name="Cottret L."/>
            <person name="Lelandais-Briere C."/>
            <person name="Owens G.L."/>
            <person name="Carrere S."/>
            <person name="Mayjonade B."/>
            <person name="Legrand L."/>
            <person name="Gill N."/>
            <person name="Kane N.C."/>
            <person name="Bowers J.E."/>
            <person name="Hubner S."/>
            <person name="Bellec A."/>
            <person name="Berard A."/>
            <person name="Berges H."/>
            <person name="Blanchet N."/>
            <person name="Boniface M.C."/>
            <person name="Brunel D."/>
            <person name="Catrice O."/>
            <person name="Chaidir N."/>
            <person name="Claudel C."/>
            <person name="Donnadieu C."/>
            <person name="Faraut T."/>
            <person name="Fievet G."/>
            <person name="Helmstetter N."/>
            <person name="King M."/>
            <person name="Knapp S.J."/>
            <person name="Lai Z."/>
            <person name="Le Paslier M.C."/>
            <person name="Lippi Y."/>
            <person name="Lorenzon L."/>
            <person name="Mandel J.R."/>
            <person name="Marage G."/>
            <person name="Marchand G."/>
            <person name="Marquand E."/>
            <person name="Bret-Mestries E."/>
            <person name="Morien E."/>
            <person name="Nambeesan S."/>
            <person name="Nguyen T."/>
            <person name="Pegot-Espagnet P."/>
            <person name="Pouilly N."/>
            <person name="Raftis F."/>
            <person name="Sallet E."/>
            <person name="Schiex T."/>
            <person name="Thomas J."/>
            <person name="Vandecasteele C."/>
            <person name="Vares D."/>
            <person name="Vear F."/>
            <person name="Vautrin S."/>
            <person name="Crespi M."/>
            <person name="Mangin B."/>
            <person name="Burke J.M."/>
            <person name="Salse J."/>
            <person name="Munos S."/>
            <person name="Vincourt P."/>
            <person name="Rieseberg L.H."/>
            <person name="Langlade N.B."/>
        </authorList>
    </citation>
    <scope>NUCLEOTIDE SEQUENCE</scope>
    <source>
        <tissue evidence="4">Leaves</tissue>
    </source>
</reference>
<keyword evidence="2" id="KW-0156">Chromatin regulator</keyword>
<evidence type="ECO:0000256" key="1">
    <source>
        <dbReference type="ARBA" id="ARBA00022491"/>
    </source>
</evidence>
<keyword evidence="5" id="KW-1185">Reference proteome</keyword>
<keyword evidence="1" id="KW-0678">Repressor</keyword>
<organism evidence="4 5">
    <name type="scientific">Helianthus annuus</name>
    <name type="common">Common sunflower</name>
    <dbReference type="NCBI Taxonomy" id="4232"/>
    <lineage>
        <taxon>Eukaryota</taxon>
        <taxon>Viridiplantae</taxon>
        <taxon>Streptophyta</taxon>
        <taxon>Embryophyta</taxon>
        <taxon>Tracheophyta</taxon>
        <taxon>Spermatophyta</taxon>
        <taxon>Magnoliopsida</taxon>
        <taxon>eudicotyledons</taxon>
        <taxon>Gunneridae</taxon>
        <taxon>Pentapetalae</taxon>
        <taxon>asterids</taxon>
        <taxon>campanulids</taxon>
        <taxon>Asterales</taxon>
        <taxon>Asteraceae</taxon>
        <taxon>Asteroideae</taxon>
        <taxon>Heliantheae alliance</taxon>
        <taxon>Heliantheae</taxon>
        <taxon>Helianthus</taxon>
    </lineage>
</organism>
<dbReference type="EMBL" id="MNCJ02000324">
    <property type="protein sequence ID" value="KAF5789321.1"/>
    <property type="molecule type" value="Genomic_DNA"/>
</dbReference>
<dbReference type="InterPro" id="IPR023801">
    <property type="entry name" value="His_deacetylse_dom"/>
</dbReference>
<evidence type="ECO:0000256" key="2">
    <source>
        <dbReference type="ARBA" id="ARBA00022853"/>
    </source>
</evidence>
<proteinExistence type="predicted"/>
<evidence type="ECO:0000313" key="4">
    <source>
        <dbReference type="EMBL" id="KAF5789321.1"/>
    </source>
</evidence>